<keyword evidence="1" id="KW-0812">Transmembrane</keyword>
<dbReference type="AlphaFoldDB" id="A0A7C1BFY2"/>
<name>A0A7C1BFY2_UNCW3</name>
<reference evidence="2" key="1">
    <citation type="journal article" date="2020" name="mSystems">
        <title>Genome- and Community-Level Interaction Insights into Carbon Utilization and Element Cycling Functions of Hydrothermarchaeota in Hydrothermal Sediment.</title>
        <authorList>
            <person name="Zhou Z."/>
            <person name="Liu Y."/>
            <person name="Xu W."/>
            <person name="Pan J."/>
            <person name="Luo Z.H."/>
            <person name="Li M."/>
        </authorList>
    </citation>
    <scope>NUCLEOTIDE SEQUENCE [LARGE SCALE GENOMIC DNA]</scope>
    <source>
        <strain evidence="2">HyVt-237</strain>
    </source>
</reference>
<sequence>MVRVIALLSLFLNGLMLFFSFRSTPGVSPLDVGVVRVAFFLLAFVLFLITRTFLYFVGIMRSRKPTFLRYLAPIFYLPSLFYPFLGYLMTLWARDRREYFLFLFIGLFFLFRFYAPLRRIERGEY</sequence>
<protein>
    <submittedName>
        <fullName evidence="2">Uncharacterized protein</fullName>
    </submittedName>
</protein>
<dbReference type="EMBL" id="DRBW01000124">
    <property type="protein sequence ID" value="HDM90188.1"/>
    <property type="molecule type" value="Genomic_DNA"/>
</dbReference>
<evidence type="ECO:0000256" key="1">
    <source>
        <dbReference type="SAM" id="Phobius"/>
    </source>
</evidence>
<feature type="transmembrane region" description="Helical" evidence="1">
    <location>
        <begin position="70"/>
        <end position="93"/>
    </location>
</feature>
<accession>A0A7C1BFY2</accession>
<gene>
    <name evidence="2" type="ORF">ENG67_03150</name>
</gene>
<dbReference type="Proteomes" id="UP000885931">
    <property type="component" value="Unassembled WGS sequence"/>
</dbReference>
<keyword evidence="1" id="KW-1133">Transmembrane helix</keyword>
<proteinExistence type="predicted"/>
<comment type="caution">
    <text evidence="2">The sequence shown here is derived from an EMBL/GenBank/DDBJ whole genome shotgun (WGS) entry which is preliminary data.</text>
</comment>
<organism evidence="2">
    <name type="scientific">candidate division WOR-3 bacterium</name>
    <dbReference type="NCBI Taxonomy" id="2052148"/>
    <lineage>
        <taxon>Bacteria</taxon>
        <taxon>Bacteria division WOR-3</taxon>
    </lineage>
</organism>
<feature type="transmembrane region" description="Helical" evidence="1">
    <location>
        <begin position="99"/>
        <end position="115"/>
    </location>
</feature>
<keyword evidence="1" id="KW-0472">Membrane</keyword>
<feature type="transmembrane region" description="Helical" evidence="1">
    <location>
        <begin position="33"/>
        <end position="58"/>
    </location>
</feature>
<evidence type="ECO:0000313" key="2">
    <source>
        <dbReference type="EMBL" id="HDM90188.1"/>
    </source>
</evidence>